<protein>
    <submittedName>
        <fullName evidence="2">Uncharacterized protein</fullName>
    </submittedName>
</protein>
<dbReference type="EMBL" id="ASHM01154121">
    <property type="protein sequence ID" value="PNX63292.1"/>
    <property type="molecule type" value="Genomic_DNA"/>
</dbReference>
<evidence type="ECO:0000256" key="1">
    <source>
        <dbReference type="SAM" id="MobiDB-lite"/>
    </source>
</evidence>
<dbReference type="AlphaFoldDB" id="A0A2K3KAJ8"/>
<feature type="non-terminal residue" evidence="2">
    <location>
        <position position="118"/>
    </location>
</feature>
<sequence length="118" mass="12973">MRGEYAKGISSETSENHQDIGGVVENMEVGQEDKQDSGTRGEMINQEDSRLCEETVKSTNDDNEDEDSVCNEVESCEPARGNLELEVDGLNDSQKPADETSEMLDGRGFQDEPIGDLL</sequence>
<evidence type="ECO:0000313" key="3">
    <source>
        <dbReference type="Proteomes" id="UP000236291"/>
    </source>
</evidence>
<feature type="compositionally biased region" description="Basic and acidic residues" evidence="1">
    <location>
        <begin position="47"/>
        <end position="60"/>
    </location>
</feature>
<name>A0A2K3KAJ8_TRIPR</name>
<accession>A0A2K3KAJ8</accession>
<reference evidence="2 3" key="1">
    <citation type="journal article" date="2014" name="Am. J. Bot.">
        <title>Genome assembly and annotation for red clover (Trifolium pratense; Fabaceae).</title>
        <authorList>
            <person name="Istvanek J."/>
            <person name="Jaros M."/>
            <person name="Krenek A."/>
            <person name="Repkova J."/>
        </authorList>
    </citation>
    <scope>NUCLEOTIDE SEQUENCE [LARGE SCALE GENOMIC DNA]</scope>
    <source>
        <strain evidence="3">cv. Tatra</strain>
        <tissue evidence="2">Young leaves</tissue>
    </source>
</reference>
<feature type="region of interest" description="Disordered" evidence="1">
    <location>
        <begin position="1"/>
        <end position="69"/>
    </location>
</feature>
<gene>
    <name evidence="2" type="ORF">L195_g061554</name>
</gene>
<organism evidence="2 3">
    <name type="scientific">Trifolium pratense</name>
    <name type="common">Red clover</name>
    <dbReference type="NCBI Taxonomy" id="57577"/>
    <lineage>
        <taxon>Eukaryota</taxon>
        <taxon>Viridiplantae</taxon>
        <taxon>Streptophyta</taxon>
        <taxon>Embryophyta</taxon>
        <taxon>Tracheophyta</taxon>
        <taxon>Spermatophyta</taxon>
        <taxon>Magnoliopsida</taxon>
        <taxon>eudicotyledons</taxon>
        <taxon>Gunneridae</taxon>
        <taxon>Pentapetalae</taxon>
        <taxon>rosids</taxon>
        <taxon>fabids</taxon>
        <taxon>Fabales</taxon>
        <taxon>Fabaceae</taxon>
        <taxon>Papilionoideae</taxon>
        <taxon>50 kb inversion clade</taxon>
        <taxon>NPAAA clade</taxon>
        <taxon>Hologalegina</taxon>
        <taxon>IRL clade</taxon>
        <taxon>Trifolieae</taxon>
        <taxon>Trifolium</taxon>
    </lineage>
</organism>
<proteinExistence type="predicted"/>
<comment type="caution">
    <text evidence="2">The sequence shown here is derived from an EMBL/GenBank/DDBJ whole genome shotgun (WGS) entry which is preliminary data.</text>
</comment>
<feature type="region of interest" description="Disordered" evidence="1">
    <location>
        <begin position="87"/>
        <end position="118"/>
    </location>
</feature>
<dbReference type="Proteomes" id="UP000236291">
    <property type="component" value="Unassembled WGS sequence"/>
</dbReference>
<evidence type="ECO:0000313" key="2">
    <source>
        <dbReference type="EMBL" id="PNX63292.1"/>
    </source>
</evidence>
<reference evidence="2 3" key="2">
    <citation type="journal article" date="2017" name="Front. Plant Sci.">
        <title>Gene Classification and Mining of Molecular Markers Useful in Red Clover (Trifolium pratense) Breeding.</title>
        <authorList>
            <person name="Istvanek J."/>
            <person name="Dluhosova J."/>
            <person name="Dluhos P."/>
            <person name="Patkova L."/>
            <person name="Nedelnik J."/>
            <person name="Repkova J."/>
        </authorList>
    </citation>
    <scope>NUCLEOTIDE SEQUENCE [LARGE SCALE GENOMIC DNA]</scope>
    <source>
        <strain evidence="3">cv. Tatra</strain>
        <tissue evidence="2">Young leaves</tissue>
    </source>
</reference>